<feature type="compositionally biased region" description="Basic and acidic residues" evidence="2">
    <location>
        <begin position="101"/>
        <end position="124"/>
    </location>
</feature>
<dbReference type="AlphaFoldDB" id="A0A6P3USY2"/>
<dbReference type="OrthoDB" id="7617264at2759"/>
<gene>
    <name evidence="4" type="primary">LOC105680664</name>
</gene>
<feature type="coiled-coil region" evidence="1">
    <location>
        <begin position="1"/>
        <end position="39"/>
    </location>
</feature>
<dbReference type="RefSeq" id="XP_012240159.1">
    <property type="nucleotide sequence ID" value="XM_012384736.2"/>
</dbReference>
<organism evidence="3 4">
    <name type="scientific">Bombus impatiens</name>
    <name type="common">Bumblebee</name>
    <dbReference type="NCBI Taxonomy" id="132113"/>
    <lineage>
        <taxon>Eukaryota</taxon>
        <taxon>Metazoa</taxon>
        <taxon>Ecdysozoa</taxon>
        <taxon>Arthropoda</taxon>
        <taxon>Hexapoda</taxon>
        <taxon>Insecta</taxon>
        <taxon>Pterygota</taxon>
        <taxon>Neoptera</taxon>
        <taxon>Endopterygota</taxon>
        <taxon>Hymenoptera</taxon>
        <taxon>Apocrita</taxon>
        <taxon>Aculeata</taxon>
        <taxon>Apoidea</taxon>
        <taxon>Anthophila</taxon>
        <taxon>Apidae</taxon>
        <taxon>Bombus</taxon>
        <taxon>Pyrobombus</taxon>
    </lineage>
</organism>
<evidence type="ECO:0000256" key="1">
    <source>
        <dbReference type="SAM" id="Coils"/>
    </source>
</evidence>
<name>A0A6P3USY2_BOMIM</name>
<evidence type="ECO:0000256" key="2">
    <source>
        <dbReference type="SAM" id="MobiDB-lite"/>
    </source>
</evidence>
<reference evidence="4" key="1">
    <citation type="submission" date="2025-08" db="UniProtKB">
        <authorList>
            <consortium name="RefSeq"/>
        </authorList>
    </citation>
    <scope>IDENTIFICATION</scope>
</reference>
<evidence type="ECO:0000313" key="3">
    <source>
        <dbReference type="Proteomes" id="UP000515180"/>
    </source>
</evidence>
<feature type="compositionally biased region" description="Basic and acidic residues" evidence="2">
    <location>
        <begin position="47"/>
        <end position="77"/>
    </location>
</feature>
<dbReference type="Proteomes" id="UP000515180">
    <property type="component" value="Unplaced"/>
</dbReference>
<accession>A0A6P3USY2</accession>
<evidence type="ECO:0000313" key="4">
    <source>
        <dbReference type="RefSeq" id="XP_012240159.1"/>
    </source>
</evidence>
<protein>
    <submittedName>
        <fullName evidence="4">Trichohyalin-like</fullName>
    </submittedName>
</protein>
<keyword evidence="1" id="KW-0175">Coiled coil</keyword>
<feature type="compositionally biased region" description="Basic and acidic residues" evidence="2">
    <location>
        <begin position="224"/>
        <end position="241"/>
    </location>
</feature>
<feature type="region of interest" description="Disordered" evidence="2">
    <location>
        <begin position="212"/>
        <end position="241"/>
    </location>
</feature>
<dbReference type="KEGG" id="bim:105680664"/>
<keyword evidence="3" id="KW-1185">Reference proteome</keyword>
<sequence>MADREEELKEMSKRLKQFLKEAELELSTEKTKIIVFEKRRNQRSKVRRESPRITKGISKEAHKGKRERERGNGQEGKRARKRNKGLEEVRKGGTQIETGEEQERMTADQIIEERRKREAEERGKGIRESKYNIRYRNIAKEKLPKYLEGRMKWKDRRILARFRRGNETKAREYWREEGGKRCRLCRRKEEDLRRIIEECEITGGSKDIRKTLNETEEGLAEPKAIIEKRRANDKEEAQQED</sequence>
<feature type="region of interest" description="Disordered" evidence="2">
    <location>
        <begin position="39"/>
        <end position="124"/>
    </location>
</feature>
<dbReference type="GeneID" id="105680664"/>
<proteinExistence type="predicted"/>